<proteinExistence type="predicted"/>
<evidence type="ECO:0000313" key="3">
    <source>
        <dbReference type="EMBL" id="MBS7231310.1"/>
    </source>
</evidence>
<protein>
    <submittedName>
        <fullName evidence="3">T9SS sorting signal type C domain-containing protein</fullName>
    </submittedName>
</protein>
<dbReference type="InterPro" id="IPR049304">
    <property type="entry name" value="Gly_rich_dom"/>
</dbReference>
<dbReference type="Pfam" id="PF21722">
    <property type="entry name" value="Gly_rich_2"/>
    <property type="match status" value="1"/>
</dbReference>
<feature type="chain" id="PRO_5045836162" evidence="1">
    <location>
        <begin position="19"/>
        <end position="1303"/>
    </location>
</feature>
<keyword evidence="1" id="KW-0732">Signal</keyword>
<evidence type="ECO:0000256" key="1">
    <source>
        <dbReference type="SAM" id="SignalP"/>
    </source>
</evidence>
<dbReference type="RefSeq" id="WP_213298540.1">
    <property type="nucleotide sequence ID" value="NZ_JAGYVZ010000007.1"/>
</dbReference>
<feature type="domain" description="Glycine-rich" evidence="2">
    <location>
        <begin position="25"/>
        <end position="233"/>
    </location>
</feature>
<dbReference type="EMBL" id="JAGYVZ010000007">
    <property type="protein sequence ID" value="MBS7231310.1"/>
    <property type="molecule type" value="Genomic_DNA"/>
</dbReference>
<accession>A0ABS5PBS6</accession>
<keyword evidence="4" id="KW-1185">Reference proteome</keyword>
<gene>
    <name evidence="3" type="ORF">KHA90_09755</name>
</gene>
<evidence type="ECO:0000313" key="4">
    <source>
        <dbReference type="Proteomes" id="UP000722625"/>
    </source>
</evidence>
<dbReference type="Proteomes" id="UP000722625">
    <property type="component" value="Unassembled WGS sequence"/>
</dbReference>
<dbReference type="NCBIfam" id="NF033708">
    <property type="entry name" value="T9SS_Cterm_ChiA"/>
    <property type="match status" value="1"/>
</dbReference>
<reference evidence="3 4" key="1">
    <citation type="journal article" date="2018" name="Int. J. Syst. Evol. Microbiol.">
        <title>Flavobacterium chryseum sp. nov. and Flavobacterium psychroterrae sp. nov., novel environmental bacteria isolated from Antarctica.</title>
        <authorList>
            <person name="Kralova S."/>
            <person name="Svec P."/>
            <person name="Busse H.J."/>
            <person name="Stankova E."/>
            <person name="Vaczi P."/>
            <person name="Sedlacek I."/>
        </authorList>
    </citation>
    <scope>NUCLEOTIDE SEQUENCE [LARGE SCALE GENOMIC DNA]</scope>
    <source>
        <strain evidence="3 4">CCM 8827</strain>
    </source>
</reference>
<evidence type="ECO:0000259" key="2">
    <source>
        <dbReference type="Pfam" id="PF21722"/>
    </source>
</evidence>
<comment type="caution">
    <text evidence="3">The sequence shown here is derived from an EMBL/GenBank/DDBJ whole genome shotgun (WGS) entry which is preliminary data.</text>
</comment>
<organism evidence="3 4">
    <name type="scientific">Flavobacterium psychroterrae</name>
    <dbReference type="NCBI Taxonomy" id="2133767"/>
    <lineage>
        <taxon>Bacteria</taxon>
        <taxon>Pseudomonadati</taxon>
        <taxon>Bacteroidota</taxon>
        <taxon>Flavobacteriia</taxon>
        <taxon>Flavobacteriales</taxon>
        <taxon>Flavobacteriaceae</taxon>
        <taxon>Flavobacterium</taxon>
    </lineage>
</organism>
<feature type="signal peptide" evidence="1">
    <location>
        <begin position="1"/>
        <end position="18"/>
    </location>
</feature>
<sequence length="1303" mass="131467">MRLKLSLLLVFIITLSWSQTIQTFTTNGTFTVPIGVTSISVDAWGGGGSGGGASGAGLLFGRGAAGGGGGAYASNTLTVTPGTTLNVVVAGQASGTSGANGTAGGNSTITGFESLLFAAGGAGGAANNAGGTPIGGNGGTVAGSAGTIKLPGFSGVNGNTWSLLSILLTSGAGGNGANFGGAGGAAVGSLILGTAPGNSGSVPGGGGSGAINSALGTAQAGGTGGAGRVVITYTIPPCPTYTISGTTATNTCISDAQSTVTISSGALSLPVGSYVVTYNRSNPSATALTANMTVTTAGTGTFTAVGLTSAGSSTITITKLDSGSCSSNISTNNTVTITVSPATVGGTVSGGTSICSGNTSSLLTLSGHTGSVVKWQSSISPFTTWTDIANTTTTYTSGSLTQTTQFRAVVKSGLCDPANSAATTVTVGPAPTITVDATAQSVCISPSAQNTTLSYSGTTGSPITYSIVWSSSPENSFEAINDAALSGSNITILVPAETAVGTYTGSLTVKNADGCVSSGILFTVTVNDIPSIGTFGVMYSVCTSTSSQTGSLEYSFSSGNPTSYAINWDSAANAALLADQPDTPFAFQESGNIDTIVIPANVPGGIYQGTLTLSNGGCLESRSIKLTVSPTTVGGAVTGGTTVCSGNTSGELTLSRYTGFIINWQSSVSPFTTWTDIDNTEPTYTSDALTETTQFRAVIQSGECNEENSEATTVTLNPPPTIVLPDPVVNFCTDIYEQHTSLNYDGAIGNPVTYSIVWNSSPANDFPAVTDQALPSGYLDISVPAGAPAGNYGGTVTVKNADGCISSPITFGANIVAPPTITTNGTIAPLCTSSSSQNATLVYSATTGSPTSYSIVWGEEANDLLLVDQSDTLFSFSPSGGIINTIVIPANVPAGTYSGSISIGLGDCFETQVISITILPATVGGTVTGGTTITSGSTSGLLTLSGHTGSVIKWQSSVSPFTTWTDIVNTNTTYTSGPLTETTQFRAVVKSGVCDAVNSEPTTVTVGDLPTITTSDSAADICTNANDDFTRLFYSETTGSPVTYSIVWNSSPANSFVPVIDEVLTEEYVKIFIPETAIAGVYTGTITVKNASGISSLGTTFTVNILASPTVTTTGIIDPVFTSANLQNSTLAYSGITGSPQGYSIIWDSAANAALLVNQRYTSFAFSSAGGVINTIDIPANVPAGTYSGIMYYVEDFCFGFNPVSITIIPSSSAKIASTDTEILKSLKNPITVSALNKVINVETPNQIIDKVYIFDVSGTLLYEKGNVSDSKLTIDNLRSSNQVLVVKVVLNNNQSETRKVIF</sequence>
<name>A0ABS5PBS6_9FLAO</name>